<evidence type="ECO:0000313" key="3">
    <source>
        <dbReference type="Proteomes" id="UP000294003"/>
    </source>
</evidence>
<feature type="region of interest" description="Disordered" evidence="1">
    <location>
        <begin position="110"/>
        <end position="131"/>
    </location>
</feature>
<feature type="region of interest" description="Disordered" evidence="1">
    <location>
        <begin position="189"/>
        <end position="210"/>
    </location>
</feature>
<evidence type="ECO:0000313" key="2">
    <source>
        <dbReference type="EMBL" id="RYO78986.1"/>
    </source>
</evidence>
<organism evidence="2 3">
    <name type="scientific">Monosporascus cannonballus</name>
    <dbReference type="NCBI Taxonomy" id="155416"/>
    <lineage>
        <taxon>Eukaryota</taxon>
        <taxon>Fungi</taxon>
        <taxon>Dikarya</taxon>
        <taxon>Ascomycota</taxon>
        <taxon>Pezizomycotina</taxon>
        <taxon>Sordariomycetes</taxon>
        <taxon>Xylariomycetidae</taxon>
        <taxon>Xylariales</taxon>
        <taxon>Xylariales incertae sedis</taxon>
        <taxon>Monosporascus</taxon>
    </lineage>
</organism>
<protein>
    <submittedName>
        <fullName evidence="2">Uncharacterized protein</fullName>
    </submittedName>
</protein>
<comment type="caution">
    <text evidence="2">The sequence shown here is derived from an EMBL/GenBank/DDBJ whole genome shotgun (WGS) entry which is preliminary data.</text>
</comment>
<dbReference type="Proteomes" id="UP000294003">
    <property type="component" value="Unassembled WGS sequence"/>
</dbReference>
<keyword evidence="3" id="KW-1185">Reference proteome</keyword>
<sequence>MSKVRVDVYAPGPPPALAQVCRESRAVALGNGSPRSFDRGGKRGSSAWYNPSRDFVVSKDKVPLRPRNLICPDLWKAVNGIVLTIRSKDSMGARAKAFLNPDTITQLRQTTSPAVPPRHRPCGPCRSRDEHDASRFRKIPSGAMDPGRYDCVLMHAFDRLEERTSWTRIVWEFRRQWLMVNRKYDQYRNGRSRGLPVPHEVSDDWDENDQ</sequence>
<dbReference type="EMBL" id="QJNS01000352">
    <property type="protein sequence ID" value="RYO78986.1"/>
    <property type="molecule type" value="Genomic_DNA"/>
</dbReference>
<name>A0ABY0H0V1_9PEZI</name>
<evidence type="ECO:0000256" key="1">
    <source>
        <dbReference type="SAM" id="MobiDB-lite"/>
    </source>
</evidence>
<proteinExistence type="predicted"/>
<gene>
    <name evidence="2" type="ORF">DL762_008403</name>
</gene>
<reference evidence="2 3" key="1">
    <citation type="submission" date="2018-06" db="EMBL/GenBank/DDBJ databases">
        <title>Complete Genomes of Monosporascus.</title>
        <authorList>
            <person name="Robinson A.J."/>
            <person name="Natvig D.O."/>
        </authorList>
    </citation>
    <scope>NUCLEOTIDE SEQUENCE [LARGE SCALE GENOMIC DNA]</scope>
    <source>
        <strain evidence="2 3">CBS 609.92</strain>
    </source>
</reference>
<accession>A0ABY0H0V1</accession>